<comment type="caution">
    <text evidence="2">The sequence shown here is derived from an EMBL/GenBank/DDBJ whole genome shotgun (WGS) entry which is preliminary data.</text>
</comment>
<sequence>MQRGVQDLTPDSEVRDPWPERRGSTEASRRGAAVVTPTPSCSTSTATSTRSSPTGHSKDPSAQSLPATTTARGNYSTTRIAGQRRISLPSITESPSSPNIPAAPRQSCDFGRTPQSTEPLVRTTSSLRSTNSQPTRNNPNNLTFSSRPSMDVSRPSMDVSRPSMDMSRPSMDMSRPPVDMSRPSMDNHRRQEPARRGMQRSHTTQDGKQQEKSLEESGETPAMKRRKSMESAKFLSPHSAMTSVSRRKSFDQLSSLRNSDSTSRRSSDASSTASQKTGSSATSGTTNTSMSEHTPESVSASVASGYRQQLNGSEIKALYLSGRTDSGNASMLPSPLTRSISQPVIEQVKLKRPPVSFASEPVVRQSLDLQRLAMNQERASESERLNGQLRNDSDSDLPGQLFRRRTMQDPTLNPSRLLILPRHHTMGPSGHMETRSTPTTPDEMPGSGKGSHYQQQQQHHTLSSSQDSSKSLQDIAAPRLSTSSISSLSGSSTVGRFSRMWSSSANNAAVGGKDNNAPNAVVGNWSAGEFGEASAEAAAQSLVRPELTRTRGGGGGGMLNRLSGIWSRR</sequence>
<reference evidence="2" key="1">
    <citation type="journal article" date="2020" name="Fungal Divers.">
        <title>Resolving the Mortierellaceae phylogeny through synthesis of multi-gene phylogenetics and phylogenomics.</title>
        <authorList>
            <person name="Vandepol N."/>
            <person name="Liber J."/>
            <person name="Desiro A."/>
            <person name="Na H."/>
            <person name="Kennedy M."/>
            <person name="Barry K."/>
            <person name="Grigoriev I.V."/>
            <person name="Miller A.N."/>
            <person name="O'Donnell K."/>
            <person name="Stajich J.E."/>
            <person name="Bonito G."/>
        </authorList>
    </citation>
    <scope>NUCLEOTIDE SEQUENCE</scope>
    <source>
        <strain evidence="2">NRRL 6426</strain>
    </source>
</reference>
<proteinExistence type="predicted"/>
<feature type="compositionally biased region" description="Basic and acidic residues" evidence="1">
    <location>
        <begin position="185"/>
        <end position="195"/>
    </location>
</feature>
<feature type="compositionally biased region" description="Basic and acidic residues" evidence="1">
    <location>
        <begin position="203"/>
        <end position="215"/>
    </location>
</feature>
<feature type="region of interest" description="Disordered" evidence="1">
    <location>
        <begin position="375"/>
        <end position="494"/>
    </location>
</feature>
<feature type="compositionally biased region" description="Low complexity" evidence="1">
    <location>
        <begin position="268"/>
        <end position="291"/>
    </location>
</feature>
<dbReference type="OrthoDB" id="194358at2759"/>
<feature type="compositionally biased region" description="Basic and acidic residues" evidence="1">
    <location>
        <begin position="12"/>
        <end position="29"/>
    </location>
</feature>
<organism evidence="2 3">
    <name type="scientific">Linnemannia schmuckeri</name>
    <dbReference type="NCBI Taxonomy" id="64567"/>
    <lineage>
        <taxon>Eukaryota</taxon>
        <taxon>Fungi</taxon>
        <taxon>Fungi incertae sedis</taxon>
        <taxon>Mucoromycota</taxon>
        <taxon>Mortierellomycotina</taxon>
        <taxon>Mortierellomycetes</taxon>
        <taxon>Mortierellales</taxon>
        <taxon>Mortierellaceae</taxon>
        <taxon>Linnemannia</taxon>
    </lineage>
</organism>
<feature type="compositionally biased region" description="Low complexity" evidence="1">
    <location>
        <begin position="450"/>
        <end position="494"/>
    </location>
</feature>
<dbReference type="EMBL" id="JAAAUQ010000750">
    <property type="protein sequence ID" value="KAF9147821.1"/>
    <property type="molecule type" value="Genomic_DNA"/>
</dbReference>
<name>A0A9P5RTZ8_9FUNG</name>
<feature type="compositionally biased region" description="Polar residues" evidence="1">
    <location>
        <begin position="296"/>
        <end position="305"/>
    </location>
</feature>
<evidence type="ECO:0000313" key="3">
    <source>
        <dbReference type="Proteomes" id="UP000748756"/>
    </source>
</evidence>
<dbReference type="AlphaFoldDB" id="A0A9P5RTZ8"/>
<keyword evidence="3" id="KW-1185">Reference proteome</keyword>
<feature type="compositionally biased region" description="Low complexity" evidence="1">
    <location>
        <begin position="36"/>
        <end position="54"/>
    </location>
</feature>
<feature type="compositionally biased region" description="Polar residues" evidence="1">
    <location>
        <begin position="60"/>
        <end position="80"/>
    </location>
</feature>
<dbReference type="Proteomes" id="UP000748756">
    <property type="component" value="Unassembled WGS sequence"/>
</dbReference>
<feature type="region of interest" description="Disordered" evidence="1">
    <location>
        <begin position="1"/>
        <end position="305"/>
    </location>
</feature>
<feature type="compositionally biased region" description="Polar residues" evidence="1">
    <location>
        <begin position="113"/>
        <end position="148"/>
    </location>
</feature>
<feature type="compositionally biased region" description="Low complexity" evidence="1">
    <location>
        <begin position="160"/>
        <end position="177"/>
    </location>
</feature>
<protein>
    <submittedName>
        <fullName evidence="2">Uncharacterized protein</fullName>
    </submittedName>
</protein>
<gene>
    <name evidence="2" type="ORF">BG015_010487</name>
</gene>
<evidence type="ECO:0000256" key="1">
    <source>
        <dbReference type="SAM" id="MobiDB-lite"/>
    </source>
</evidence>
<evidence type="ECO:0000313" key="2">
    <source>
        <dbReference type="EMBL" id="KAF9147821.1"/>
    </source>
</evidence>
<feature type="compositionally biased region" description="Polar residues" evidence="1">
    <location>
        <begin position="89"/>
        <end position="99"/>
    </location>
</feature>
<accession>A0A9P5RTZ8</accession>
<feature type="region of interest" description="Disordered" evidence="1">
    <location>
        <begin position="547"/>
        <end position="569"/>
    </location>
</feature>